<feature type="compositionally biased region" description="Polar residues" evidence="1">
    <location>
        <begin position="1"/>
        <end position="10"/>
    </location>
</feature>
<feature type="region of interest" description="Disordered" evidence="1">
    <location>
        <begin position="1"/>
        <end position="26"/>
    </location>
</feature>
<dbReference type="Pfam" id="PF08521">
    <property type="entry name" value="2CSK_N"/>
    <property type="match status" value="1"/>
</dbReference>
<dbReference type="AlphaFoldDB" id="A0A1E3GY52"/>
<feature type="transmembrane region" description="Helical" evidence="2">
    <location>
        <begin position="40"/>
        <end position="62"/>
    </location>
</feature>
<gene>
    <name evidence="4" type="ORF">A6302_03736</name>
</gene>
<accession>A0A1E3GY52</accession>
<dbReference type="OrthoDB" id="8673316at2"/>
<protein>
    <recommendedName>
        <fullName evidence="3">Two-component sensor kinase N-terminal domain-containing protein</fullName>
    </recommendedName>
</protein>
<keyword evidence="2" id="KW-1133">Transmembrane helix</keyword>
<dbReference type="InterPro" id="IPR013727">
    <property type="entry name" value="2CSK_N"/>
</dbReference>
<reference evidence="4 5" key="1">
    <citation type="submission" date="2016-07" db="EMBL/GenBank/DDBJ databases">
        <title>Draft Genome Sequence of Methylobrevis pamukkalensis PK2.</title>
        <authorList>
            <person name="Vasilenko O.V."/>
            <person name="Doronina N.V."/>
            <person name="Shmareva M.N."/>
            <person name="Tarlachkov S.V."/>
            <person name="Mustakhimov I."/>
            <person name="Trotsenko Y.A."/>
        </authorList>
    </citation>
    <scope>NUCLEOTIDE SEQUENCE [LARGE SCALE GENOMIC DNA]</scope>
    <source>
        <strain evidence="4 5">PK2</strain>
    </source>
</reference>
<keyword evidence="5" id="KW-1185">Reference proteome</keyword>
<keyword evidence="2" id="KW-0472">Membrane</keyword>
<evidence type="ECO:0000313" key="5">
    <source>
        <dbReference type="Proteomes" id="UP000094622"/>
    </source>
</evidence>
<evidence type="ECO:0000256" key="1">
    <source>
        <dbReference type="SAM" id="MobiDB-lite"/>
    </source>
</evidence>
<evidence type="ECO:0000259" key="3">
    <source>
        <dbReference type="Pfam" id="PF08521"/>
    </source>
</evidence>
<name>A0A1E3GY52_9HYPH</name>
<evidence type="ECO:0000313" key="4">
    <source>
        <dbReference type="EMBL" id="ODN68954.1"/>
    </source>
</evidence>
<feature type="domain" description="Two-component sensor kinase N-terminal" evidence="3">
    <location>
        <begin position="50"/>
        <end position="191"/>
    </location>
</feature>
<comment type="caution">
    <text evidence="4">The sequence shown here is derived from an EMBL/GenBank/DDBJ whole genome shotgun (WGS) entry which is preliminary data.</text>
</comment>
<evidence type="ECO:0000256" key="2">
    <source>
        <dbReference type="SAM" id="Phobius"/>
    </source>
</evidence>
<sequence length="207" mass="22035">MSAFPANTTREGGETREKASGQAAGGMRGLARGHSIQRRLAIAGGLSVLAFLGLMALVVLSFSERASNEAYDRLLLASAQSIADAIRINGTRIDVDMPIPAFSMLSIGKEDRIFYRVTEEPGATITGYPDLMPGLAFAHGTDQAFADGRHLGEPVRAAATRRLISAGGEPRRIVVVVAETRESREALAAEIRTYALLPLLAVCLAAW</sequence>
<keyword evidence="2" id="KW-0812">Transmembrane</keyword>
<dbReference type="Proteomes" id="UP000094622">
    <property type="component" value="Unassembled WGS sequence"/>
</dbReference>
<dbReference type="RefSeq" id="WP_069308003.1">
    <property type="nucleotide sequence ID" value="NZ_MCRJ01000120.1"/>
</dbReference>
<dbReference type="EMBL" id="MCRJ01000120">
    <property type="protein sequence ID" value="ODN68954.1"/>
    <property type="molecule type" value="Genomic_DNA"/>
</dbReference>
<organism evidence="4 5">
    <name type="scientific">Methylobrevis pamukkalensis</name>
    <dbReference type="NCBI Taxonomy" id="1439726"/>
    <lineage>
        <taxon>Bacteria</taxon>
        <taxon>Pseudomonadati</taxon>
        <taxon>Pseudomonadota</taxon>
        <taxon>Alphaproteobacteria</taxon>
        <taxon>Hyphomicrobiales</taxon>
        <taxon>Pleomorphomonadaceae</taxon>
        <taxon>Methylobrevis</taxon>
    </lineage>
</organism>
<proteinExistence type="predicted"/>